<evidence type="ECO:0000313" key="14">
    <source>
        <dbReference type="EMBL" id="CAF4942867.1"/>
    </source>
</evidence>
<organism evidence="14 15">
    <name type="scientific">Pieris macdunnoughi</name>
    <dbReference type="NCBI Taxonomy" id="345717"/>
    <lineage>
        <taxon>Eukaryota</taxon>
        <taxon>Metazoa</taxon>
        <taxon>Ecdysozoa</taxon>
        <taxon>Arthropoda</taxon>
        <taxon>Hexapoda</taxon>
        <taxon>Insecta</taxon>
        <taxon>Pterygota</taxon>
        <taxon>Neoptera</taxon>
        <taxon>Endopterygota</taxon>
        <taxon>Lepidoptera</taxon>
        <taxon>Glossata</taxon>
        <taxon>Ditrysia</taxon>
        <taxon>Papilionoidea</taxon>
        <taxon>Pieridae</taxon>
        <taxon>Pierinae</taxon>
        <taxon>Pieris</taxon>
    </lineage>
</organism>
<evidence type="ECO:0000256" key="2">
    <source>
        <dbReference type="ARBA" id="ARBA00010457"/>
    </source>
</evidence>
<evidence type="ECO:0000256" key="6">
    <source>
        <dbReference type="ARBA" id="ARBA00022862"/>
    </source>
</evidence>
<dbReference type="CDD" id="cd00305">
    <property type="entry name" value="Cu-Zn_Superoxide_Dismutase"/>
    <property type="match status" value="1"/>
</dbReference>
<dbReference type="SUPFAM" id="SSF49329">
    <property type="entry name" value="Cu,Zn superoxide dismutase-like"/>
    <property type="match status" value="1"/>
</dbReference>
<dbReference type="PRINTS" id="PR00068">
    <property type="entry name" value="CUZNDISMTASE"/>
</dbReference>
<evidence type="ECO:0000256" key="5">
    <source>
        <dbReference type="ARBA" id="ARBA00022833"/>
    </source>
</evidence>
<feature type="compositionally biased region" description="Polar residues" evidence="12">
    <location>
        <begin position="1681"/>
        <end position="1692"/>
    </location>
</feature>
<dbReference type="Proteomes" id="UP000663880">
    <property type="component" value="Unassembled WGS sequence"/>
</dbReference>
<keyword evidence="6" id="KW-0049">Antioxidant</keyword>
<sequence>MANYKYSYRNYYLIPEPPTSDSYFNCISRIPVPGNYEGIYTQRIDETSSRESNEVLNLFTHQAVFSIPNKTYKPFTNTIKVPPIENPIILNPNYKGILPNNKINHDDSELRRKEHAVKIIVERLKYVQSLTKDNKNYLYQNNVTHQNETKRHKLQNVENNETREYNSLKWEDKRESKRNLQSIKMTAFNIIDENIKKAVSVAEQIKQEIDVEMTGKDPEGREIKEKNDSYKKISSKKEFILKSAKRLAFYLGLQTIPYMKTYMQSNNFNRVLIKRIFLQLTNFTVFLSRHLSRTSNTSNPKLNNFNSSFNSKLEDLVNEGEYYEEMILSGAEMSRKFGKTPLEFTKRMDTVITEFEKRTGIERTTTRRSRSRSRSAAKDKLVNGDFMEYISSDVEGKNVYRAFVTEEWSEYYDIGQPEISKSLKSEKYMESKTIKKETIEKLVEEKMYNETPLTYIAIVQAHVFTNQDAIFRDTQEEKYEERKEMFEEFDSKGESIIQAKEQLALCTQLEHQTIRINKEKPIEKVVVVESIEDITPVEEYKSFPAIEQVKTGIAVQKTTEVLEPVIEMQVDKLTAVKQAWHATHPSSISIAGIKPVVLQDEKDDSFILPEIKYRKSVTLIEPPLKSIAETTKIDTVEPRVEILDITENAGSKPVPLIEEPVKSIAQVSQVEVNEPQSRPLELAIPTEVRSKELVQTPVQSVAVNMKTFTDQSNIEFIDTPQTKQETSKIKLEPFSTTVAKKSEVYIGETTVSFEKKELDLEHLKQTIEYPFQLVAQKSETNFDESCTNVSTAKIQTELIRETYEQPIKAVAQTFETSTDIANLSIFKRDALINENIKTCVEVPYQTVAQVEKVYSEMSEDLYKMQKSNEEKIKMTIEIPHKTIAKKIETSTEETTNINTDLMQARRQNHVSSMEPATKAVAEINQTMLSEKSIDFKSILGSKESIQQSMEPMKNVAEKFEMYVNDIGEEFNKFKAKGTEPEIAVELPVRVTAETKETLTDEAIGFVDKTELPKEKIQPLLVPESKRVAEVCITLIDEPKPDNLKNYTFNIKAPKVLMDDSFRFIPETAVSIPEGPKLESFYLPTVHKVEAKIAVDKIEPTVITQVLLAEPHQIPFDVPQVKVKEPRSLIEEPLLIVPEASIPLLEGPKDGVFVVSKSSKEHANLNLKTSDATSVTEIAILEPQCDLLEFPEIKERKHHTLMEDAKMTVSHIQQNVILGPKDDNLLTPLIVKASASLKVNEQKALEGSLVISEEAIQLNSDQIKIDFRQPKSLVEESTKSVAENVQIRIAESEKSFSVSSKAIGQVASLAVQPLASLSQTAAIPLEEVGIGAKPSEILKNQAKVLVQELSAANIGQIIALSSVKDEKFHTFKEINKSYGKAESFDTLKATINEVDVKKSKVEITDVLDDQCEEVGMNYKVEFVKDETKKIITVKNKKTAEILELDTEFIKKDIEYMENGMASTIQSVDADLKSKSHKSTVAISEVKLSESDSSKSPSPTSPVNDVYLFCVATPYARHEPKAETPIVELDYRSTRKRRYTQAEISVAQSIGIEYQISDSEDEVESIEIEYQYEKRQYESDRNMGAVTQHTIETRMEEQSSEYAMENGEHVHSQVNKVLQLSNESATIGTGSLIEITSKSQTSQLHKRQDIAGVIEEEVDQSSSQRNSTKLAKSKKQSSKSLQHTEGTIQTESKENSGFYQSEVISQSEMQSLELNRQAIQQDIKVVEKDIESRHALLSEHHDTTIQIASKEMAMSQAKVLSIKNKITEKQIESAFSEKTRVDSQELKSPPIEPATPLTDEYVFRLTAPLPSREGTPVPRDCTSSSSSESDEEIRRKLIPHMELSIEQRIFDPPLPTPPTSPPVTSPASMTSSSRAKPFYSKPGLRGGGDTFDLTKEEVLEIGRQSNLLASAIDKTIKRIEEYKSAAGIMEHSSSEISSSESRTVNEYQSEDNKVEVLIDKMVETSRRFSDEGEECGNSKEFVVPIVQEYTTEETHKTPELSTNYSSMEVKQERKMESTKLSDQLLYSVRSMVDPKASLEERLTQMQAQIAELSKLPDLIHQTLDDVKMQFEQLNYQVQQKSIEIQSSQYENSEPVQISEKPIEAPQEQPAIEVTASEDVKDIEVIPEPDIEIQSIIDKRRLEAENKTKDEIMKERLSQELRFAAERLSPKLGFDERPKMPEDRPFMGFSPLPQTTPLEMGVSPVLSLPTGVPPKSSMPQDSTIAGPTFGETVKPGKAWKKLEDANLEQMLSETMAAQAEVIKGNAIGVNFMKYEKPPPQLDHLQHSEVYKAIHEMDQKPLKKVEMLKPAIAASDYVELEVLLELGPKPDEKAIEKTLKELKSLDGVQEAIFKDGAVMVETVLPSAIIVDIVSKTYGKRAVLQGFGETQSAVAMVSNQCGGTKVMGVVRFQQTDQGPLVADGSIDGLSPGQHGLHVHDMGDISEGCKSIGVHFNPHKSNHGSPLDPPDRRHAGDLGNIVADENGRATFRILDNILKVWDIVGRSIAVTSQPDDLGRGSSPLSKENGNSGEPIACGIIARSAGIFQNPKRICACDGVVVWDERDRPLAGKGRRCCENHENKQKKQCCKV</sequence>
<dbReference type="Gene3D" id="2.60.40.200">
    <property type="entry name" value="Superoxide dismutase, copper/zinc binding domain"/>
    <property type="match status" value="1"/>
</dbReference>
<comment type="caution">
    <text evidence="14">The sequence shown here is derived from an EMBL/GenBank/DDBJ whole genome shotgun (WGS) entry which is preliminary data.</text>
</comment>
<evidence type="ECO:0000256" key="4">
    <source>
        <dbReference type="ARBA" id="ARBA00022723"/>
    </source>
</evidence>
<gene>
    <name evidence="14" type="ORF">PMACD_LOCUS14894</name>
</gene>
<reference evidence="14" key="1">
    <citation type="submission" date="2021-02" db="EMBL/GenBank/DDBJ databases">
        <authorList>
            <person name="Steward A R."/>
        </authorList>
    </citation>
    <scope>NUCLEOTIDE SEQUENCE</scope>
</reference>
<keyword evidence="5" id="KW-0862">Zinc</keyword>
<dbReference type="Pfam" id="PF00080">
    <property type="entry name" value="Sod_Cu"/>
    <property type="match status" value="1"/>
</dbReference>
<keyword evidence="15" id="KW-1185">Reference proteome</keyword>
<comment type="cofactor">
    <cofactor evidence="1">
        <name>Zn(2+)</name>
        <dbReference type="ChEBI" id="CHEBI:29105"/>
    </cofactor>
</comment>
<evidence type="ECO:0000256" key="12">
    <source>
        <dbReference type="SAM" id="MobiDB-lite"/>
    </source>
</evidence>
<dbReference type="PANTHER" id="PTHR10003">
    <property type="entry name" value="SUPEROXIDE DISMUTASE CU-ZN -RELATED"/>
    <property type="match status" value="1"/>
</dbReference>
<evidence type="ECO:0000259" key="13">
    <source>
        <dbReference type="Pfam" id="PF00080"/>
    </source>
</evidence>
<comment type="catalytic activity">
    <reaction evidence="10">
        <text>2 superoxide + 2 H(+) = H2O2 + O2</text>
        <dbReference type="Rhea" id="RHEA:20696"/>
        <dbReference type="ChEBI" id="CHEBI:15378"/>
        <dbReference type="ChEBI" id="CHEBI:15379"/>
        <dbReference type="ChEBI" id="CHEBI:16240"/>
        <dbReference type="ChEBI" id="CHEBI:18421"/>
        <dbReference type="EC" id="1.15.1.1"/>
    </reaction>
</comment>
<dbReference type="EMBL" id="CAJOBZ010000068">
    <property type="protein sequence ID" value="CAF4942867.1"/>
    <property type="molecule type" value="Genomic_DNA"/>
</dbReference>
<dbReference type="InterPro" id="IPR001424">
    <property type="entry name" value="SOD_Cu_Zn_dom"/>
</dbReference>
<name>A0A821XRY0_9NEOP</name>
<dbReference type="GO" id="GO:0004784">
    <property type="term" value="F:superoxide dismutase activity"/>
    <property type="evidence" value="ECO:0007669"/>
    <property type="project" value="UniProtKB-EC"/>
</dbReference>
<dbReference type="OrthoDB" id="666972at2759"/>
<protein>
    <recommendedName>
        <fullName evidence="11">Extracellular superoxide dismutase [Cu-Zn]</fullName>
        <ecNumber evidence="3">1.15.1.1</ecNumber>
    </recommendedName>
</protein>
<evidence type="ECO:0000256" key="10">
    <source>
        <dbReference type="ARBA" id="ARBA00049204"/>
    </source>
</evidence>
<dbReference type="InterPro" id="IPR036423">
    <property type="entry name" value="SOD-like_Cu/Zn_dom_sf"/>
</dbReference>
<keyword evidence="9" id="KW-1015">Disulfide bond</keyword>
<evidence type="ECO:0000256" key="9">
    <source>
        <dbReference type="ARBA" id="ARBA00023157"/>
    </source>
</evidence>
<evidence type="ECO:0000256" key="3">
    <source>
        <dbReference type="ARBA" id="ARBA00012682"/>
    </source>
</evidence>
<proteinExistence type="inferred from homology"/>
<feature type="compositionally biased region" description="Pro residues" evidence="12">
    <location>
        <begin position="1850"/>
        <end position="1862"/>
    </location>
</feature>
<evidence type="ECO:0000256" key="1">
    <source>
        <dbReference type="ARBA" id="ARBA00001947"/>
    </source>
</evidence>
<feature type="region of interest" description="Disordered" evidence="12">
    <location>
        <begin position="1807"/>
        <end position="1831"/>
    </location>
</feature>
<keyword evidence="4" id="KW-0479">Metal-binding</keyword>
<comment type="similarity">
    <text evidence="2">Belongs to the Cu-Zn superoxide dismutase family.</text>
</comment>
<dbReference type="FunFam" id="2.60.40.200:FF:000004">
    <property type="entry name" value="Copper chaperone for superoxide dismutase"/>
    <property type="match status" value="1"/>
</dbReference>
<evidence type="ECO:0000313" key="15">
    <source>
        <dbReference type="Proteomes" id="UP000663880"/>
    </source>
</evidence>
<keyword evidence="7" id="KW-0560">Oxidoreductase</keyword>
<evidence type="ECO:0000256" key="7">
    <source>
        <dbReference type="ARBA" id="ARBA00023002"/>
    </source>
</evidence>
<evidence type="ECO:0000256" key="8">
    <source>
        <dbReference type="ARBA" id="ARBA00023008"/>
    </source>
</evidence>
<dbReference type="InterPro" id="IPR024134">
    <property type="entry name" value="SOD_Cu/Zn_/chaperone"/>
</dbReference>
<feature type="region of interest" description="Disordered" evidence="12">
    <location>
        <begin position="1847"/>
        <end position="1885"/>
    </location>
</feature>
<dbReference type="GO" id="GO:0005507">
    <property type="term" value="F:copper ion binding"/>
    <property type="evidence" value="ECO:0007669"/>
    <property type="project" value="InterPro"/>
</dbReference>
<accession>A0A821XRY0</accession>
<keyword evidence="8" id="KW-0186">Copper</keyword>
<feature type="region of interest" description="Disordered" evidence="12">
    <location>
        <begin position="1654"/>
        <end position="1692"/>
    </location>
</feature>
<dbReference type="EC" id="1.15.1.1" evidence="3"/>
<feature type="domain" description="Superoxide dismutase copper/zinc binding" evidence="13">
    <location>
        <begin position="2401"/>
        <end position="2534"/>
    </location>
</feature>
<evidence type="ECO:0000256" key="11">
    <source>
        <dbReference type="ARBA" id="ARBA00072705"/>
    </source>
</evidence>